<protein>
    <submittedName>
        <fullName evidence="9">E3 ubiquitin-protein ligase MARCH3</fullName>
    </submittedName>
</protein>
<dbReference type="AlphaFoldDB" id="A0A1D1YNE4"/>
<dbReference type="InterPro" id="IPR001841">
    <property type="entry name" value="Znf_RING"/>
</dbReference>
<sequence>GEEPSVSQNSDLKDGEDDGWQRVRAETSLEGCSSASSGGDGAAAAAADTPLSVVISQQEDVAVMKVGVPGSIDGRVGSATGAIAGKDERLVAMAAPKRGIPRSDSYHEQCRVCQQQSDEPLIHLGCGCRGELAKAHSSCIEMWFRTKGSNKCEICQQVATNVPSPVSQPSTNYWIWRVDPAFGGSNMGRAERERGCFSPLWIAFCILIGGLLLDVLISVSFGVSALPVNIIIGVLIVLGLGTALRLTLECCHQWNMRRIAQRAAEAAVNPGYHSNV</sequence>
<gene>
    <name evidence="9" type="primary">march3_1</name>
    <name evidence="9" type="ORF">g.50846</name>
</gene>
<dbReference type="PROSITE" id="PS50089">
    <property type="entry name" value="ZF_RING_2"/>
    <property type="match status" value="1"/>
</dbReference>
<evidence type="ECO:0000313" key="9">
    <source>
        <dbReference type="EMBL" id="JAT56138.1"/>
    </source>
</evidence>
<keyword evidence="3" id="KW-0862">Zinc</keyword>
<dbReference type="InterPro" id="IPR013083">
    <property type="entry name" value="Znf_RING/FYVE/PHD"/>
</dbReference>
<organism evidence="9">
    <name type="scientific">Anthurium amnicola</name>
    <dbReference type="NCBI Taxonomy" id="1678845"/>
    <lineage>
        <taxon>Eukaryota</taxon>
        <taxon>Viridiplantae</taxon>
        <taxon>Streptophyta</taxon>
        <taxon>Embryophyta</taxon>
        <taxon>Tracheophyta</taxon>
        <taxon>Spermatophyta</taxon>
        <taxon>Magnoliopsida</taxon>
        <taxon>Liliopsida</taxon>
        <taxon>Araceae</taxon>
        <taxon>Pothoideae</taxon>
        <taxon>Potheae</taxon>
        <taxon>Anthurium</taxon>
    </lineage>
</organism>
<reference evidence="9" key="1">
    <citation type="submission" date="2015-07" db="EMBL/GenBank/DDBJ databases">
        <title>Transcriptome Assembly of Anthurium amnicola.</title>
        <authorList>
            <person name="Suzuki J."/>
        </authorList>
    </citation>
    <scope>NUCLEOTIDE SEQUENCE</scope>
</reference>
<feature type="region of interest" description="Disordered" evidence="5">
    <location>
        <begin position="1"/>
        <end position="43"/>
    </location>
</feature>
<name>A0A1D1YNE4_9ARAE</name>
<feature type="domain" description="RING-type" evidence="7">
    <location>
        <begin position="110"/>
        <end position="156"/>
    </location>
</feature>
<proteinExistence type="predicted"/>
<evidence type="ECO:0000256" key="3">
    <source>
        <dbReference type="ARBA" id="ARBA00022833"/>
    </source>
</evidence>
<feature type="transmembrane region" description="Helical" evidence="6">
    <location>
        <begin position="200"/>
        <end position="222"/>
    </location>
</feature>
<keyword evidence="6" id="KW-1133">Transmembrane helix</keyword>
<evidence type="ECO:0000256" key="4">
    <source>
        <dbReference type="PROSITE-ProRule" id="PRU00175"/>
    </source>
</evidence>
<dbReference type="PANTHER" id="PTHR46214:SF16">
    <property type="entry name" value="OS10G0481450 PROTEIN"/>
    <property type="match status" value="1"/>
</dbReference>
<evidence type="ECO:0000256" key="1">
    <source>
        <dbReference type="ARBA" id="ARBA00022723"/>
    </source>
</evidence>
<feature type="domain" description="RING-CH-type" evidence="8">
    <location>
        <begin position="102"/>
        <end position="162"/>
    </location>
</feature>
<evidence type="ECO:0000259" key="8">
    <source>
        <dbReference type="PROSITE" id="PS51292"/>
    </source>
</evidence>
<dbReference type="SMART" id="SM00744">
    <property type="entry name" value="RINGv"/>
    <property type="match status" value="1"/>
</dbReference>
<feature type="transmembrane region" description="Helical" evidence="6">
    <location>
        <begin position="228"/>
        <end position="248"/>
    </location>
</feature>
<dbReference type="Pfam" id="PF12906">
    <property type="entry name" value="RINGv"/>
    <property type="match status" value="1"/>
</dbReference>
<evidence type="ECO:0000256" key="5">
    <source>
        <dbReference type="SAM" id="MobiDB-lite"/>
    </source>
</evidence>
<feature type="compositionally biased region" description="Low complexity" evidence="5">
    <location>
        <begin position="33"/>
        <end position="43"/>
    </location>
</feature>
<keyword evidence="6" id="KW-0812">Transmembrane</keyword>
<dbReference type="PROSITE" id="PS51292">
    <property type="entry name" value="ZF_RING_CH"/>
    <property type="match status" value="1"/>
</dbReference>
<dbReference type="InterPro" id="IPR011016">
    <property type="entry name" value="Znf_RING-CH"/>
</dbReference>
<dbReference type="SUPFAM" id="SSF57850">
    <property type="entry name" value="RING/U-box"/>
    <property type="match status" value="1"/>
</dbReference>
<feature type="non-terminal residue" evidence="9">
    <location>
        <position position="1"/>
    </location>
</feature>
<evidence type="ECO:0000256" key="2">
    <source>
        <dbReference type="ARBA" id="ARBA00022771"/>
    </source>
</evidence>
<dbReference type="EMBL" id="GDJX01011798">
    <property type="protein sequence ID" value="JAT56138.1"/>
    <property type="molecule type" value="Transcribed_RNA"/>
</dbReference>
<dbReference type="GO" id="GO:0008270">
    <property type="term" value="F:zinc ion binding"/>
    <property type="evidence" value="ECO:0007669"/>
    <property type="project" value="UniProtKB-KW"/>
</dbReference>
<evidence type="ECO:0000256" key="6">
    <source>
        <dbReference type="SAM" id="Phobius"/>
    </source>
</evidence>
<dbReference type="Gene3D" id="3.30.40.10">
    <property type="entry name" value="Zinc/RING finger domain, C3HC4 (zinc finger)"/>
    <property type="match status" value="1"/>
</dbReference>
<evidence type="ECO:0000259" key="7">
    <source>
        <dbReference type="PROSITE" id="PS50089"/>
    </source>
</evidence>
<feature type="compositionally biased region" description="Polar residues" evidence="5">
    <location>
        <begin position="1"/>
        <end position="10"/>
    </location>
</feature>
<keyword evidence="2 4" id="KW-0863">Zinc-finger</keyword>
<keyword evidence="6" id="KW-0472">Membrane</keyword>
<keyword evidence="1" id="KW-0479">Metal-binding</keyword>
<accession>A0A1D1YNE4</accession>
<dbReference type="PANTHER" id="PTHR46214">
    <property type="entry name" value="ZINC FINGER, RING-CH-TYPE"/>
    <property type="match status" value="1"/>
</dbReference>